<protein>
    <submittedName>
        <fullName evidence="4">Portal protein</fullName>
    </submittedName>
</protein>
<comment type="subcellular location">
    <subcellularLocation>
        <location evidence="1">Virion</location>
    </subcellularLocation>
</comment>
<dbReference type="Proteomes" id="UP001597296">
    <property type="component" value="Unassembled WGS sequence"/>
</dbReference>
<proteinExistence type="predicted"/>
<keyword evidence="2" id="KW-1188">Viral release from host cell</keyword>
<gene>
    <name evidence="4" type="ORF">ACFSNB_03045</name>
</gene>
<sequence>MTMDAAAIRRQCLGRLSQLETERESWVAHWRDVSDMILPRRGRFLVSDRNKGGRRNRKIIDNTGTLALRTMAAGLMSGITSPARPWFMLAAQSPALARDDGVQRWLADVTALLREIFSASNAYDALAAVYEELAAFGTAAMVVLPDFDDVITCETLTVGQYYIAAGKTGQVDTLYRVYSLSVAQVVDEFAPADPAGKRDWSAISPTTRTLFDNNRLDAWVEVVQAIEPNRDHRPGPGPAWRKPWRSVWIEKGAPDDKLLRISGFDEFPAMCPRWNLTAPDIYGTSPAMDALGDVEQLQAQEKDKSLAIQKMVKPPLNVPANLRGNSVVNPLPNGTTFYDLAGGPTPPVATPLYQVQPRLGEMQEDMDRVRRRIRDAFYVDLWLMISQMDRAGVTATEIDARREEKLLMLGPVLERLHHEFLDPLIDRVFAIASRAGLLPPPPPALAGQRLRVRYVSMLAQAQRAVAAGAIERLCGFVGNLAGADPAILDTIDFDHAIDSYADAIGADPRLLKPADVVAAIRQARAKQQQAAQAMAAVQQGAASAQLLSQTDTSRPGNALTDILGNVTGALP</sequence>
<comment type="caution">
    <text evidence="4">The sequence shown here is derived from an EMBL/GenBank/DDBJ whole genome shotgun (WGS) entry which is preliminary data.</text>
</comment>
<reference evidence="5" key="1">
    <citation type="journal article" date="2019" name="Int. J. Syst. Evol. Microbiol.">
        <title>The Global Catalogue of Microorganisms (GCM) 10K type strain sequencing project: providing services to taxonomists for standard genome sequencing and annotation.</title>
        <authorList>
            <consortium name="The Broad Institute Genomics Platform"/>
            <consortium name="The Broad Institute Genome Sequencing Center for Infectious Disease"/>
            <person name="Wu L."/>
            <person name="Ma J."/>
        </authorList>
    </citation>
    <scope>NUCLEOTIDE SEQUENCE [LARGE SCALE GENOMIC DNA]</scope>
    <source>
        <strain evidence="5">KCTC 15012</strain>
    </source>
</reference>
<evidence type="ECO:0000313" key="4">
    <source>
        <dbReference type="EMBL" id="MFD2232775.1"/>
    </source>
</evidence>
<dbReference type="Pfam" id="PF12236">
    <property type="entry name" value="Head-tail_con"/>
    <property type="match status" value="1"/>
</dbReference>
<organism evidence="4 5">
    <name type="scientific">Phaeospirillum tilakii</name>
    <dbReference type="NCBI Taxonomy" id="741673"/>
    <lineage>
        <taxon>Bacteria</taxon>
        <taxon>Pseudomonadati</taxon>
        <taxon>Pseudomonadota</taxon>
        <taxon>Alphaproteobacteria</taxon>
        <taxon>Rhodospirillales</taxon>
        <taxon>Rhodospirillaceae</taxon>
        <taxon>Phaeospirillum</taxon>
    </lineage>
</organism>
<dbReference type="InterPro" id="IPR020991">
    <property type="entry name" value="Connector_podovirus"/>
</dbReference>
<evidence type="ECO:0000313" key="5">
    <source>
        <dbReference type="Proteomes" id="UP001597296"/>
    </source>
</evidence>
<evidence type="ECO:0000256" key="1">
    <source>
        <dbReference type="ARBA" id="ARBA00004328"/>
    </source>
</evidence>
<accession>A0ABW5C663</accession>
<dbReference type="RefSeq" id="WP_377314397.1">
    <property type="nucleotide sequence ID" value="NZ_JBHUIY010000004.1"/>
</dbReference>
<name>A0ABW5C663_9PROT</name>
<dbReference type="EMBL" id="JBHUIY010000004">
    <property type="protein sequence ID" value="MFD2232775.1"/>
    <property type="molecule type" value="Genomic_DNA"/>
</dbReference>
<evidence type="ECO:0000256" key="3">
    <source>
        <dbReference type="ARBA" id="ARBA00023219"/>
    </source>
</evidence>
<keyword evidence="3" id="KW-0231">Viral genome packaging</keyword>
<evidence type="ECO:0000256" key="2">
    <source>
        <dbReference type="ARBA" id="ARBA00022612"/>
    </source>
</evidence>
<keyword evidence="5" id="KW-1185">Reference proteome</keyword>